<sequence length="50" mass="5513">MQWNASGHAVTRCTMDVFKNNPEIILRASFITGQSSTTINLHIAAPEIIN</sequence>
<organism evidence="1 2">
    <name type="scientific">Cirrhinus mrigala</name>
    <name type="common">Mrigala</name>
    <dbReference type="NCBI Taxonomy" id="683832"/>
    <lineage>
        <taxon>Eukaryota</taxon>
        <taxon>Metazoa</taxon>
        <taxon>Chordata</taxon>
        <taxon>Craniata</taxon>
        <taxon>Vertebrata</taxon>
        <taxon>Euteleostomi</taxon>
        <taxon>Actinopterygii</taxon>
        <taxon>Neopterygii</taxon>
        <taxon>Teleostei</taxon>
        <taxon>Ostariophysi</taxon>
        <taxon>Cypriniformes</taxon>
        <taxon>Cyprinidae</taxon>
        <taxon>Labeoninae</taxon>
        <taxon>Labeonini</taxon>
        <taxon>Cirrhinus</taxon>
    </lineage>
</organism>
<feature type="non-terminal residue" evidence="1">
    <location>
        <position position="50"/>
    </location>
</feature>
<gene>
    <name evidence="1" type="ORF">M9458_055845</name>
</gene>
<proteinExistence type="predicted"/>
<reference evidence="1 2" key="1">
    <citation type="submission" date="2024-05" db="EMBL/GenBank/DDBJ databases">
        <title>Genome sequencing and assembly of Indian major carp, Cirrhinus mrigala (Hamilton, 1822).</title>
        <authorList>
            <person name="Mohindra V."/>
            <person name="Chowdhury L.M."/>
            <person name="Lal K."/>
            <person name="Jena J.K."/>
        </authorList>
    </citation>
    <scope>NUCLEOTIDE SEQUENCE [LARGE SCALE GENOMIC DNA]</scope>
    <source>
        <strain evidence="1">CM1030</strain>
        <tissue evidence="1">Blood</tissue>
    </source>
</reference>
<dbReference type="Proteomes" id="UP001529510">
    <property type="component" value="Unassembled WGS sequence"/>
</dbReference>
<keyword evidence="2" id="KW-1185">Reference proteome</keyword>
<comment type="caution">
    <text evidence="1">The sequence shown here is derived from an EMBL/GenBank/DDBJ whole genome shotgun (WGS) entry which is preliminary data.</text>
</comment>
<dbReference type="EMBL" id="JAMKFB020000601">
    <property type="protein sequence ID" value="KAL0148836.1"/>
    <property type="molecule type" value="Genomic_DNA"/>
</dbReference>
<dbReference type="AlphaFoldDB" id="A0ABD0MJK9"/>
<evidence type="ECO:0000313" key="1">
    <source>
        <dbReference type="EMBL" id="KAL0148836.1"/>
    </source>
</evidence>
<accession>A0ABD0MJK9</accession>
<name>A0ABD0MJK9_CIRMR</name>
<protein>
    <submittedName>
        <fullName evidence="1">Uncharacterized protein</fullName>
    </submittedName>
</protein>
<evidence type="ECO:0000313" key="2">
    <source>
        <dbReference type="Proteomes" id="UP001529510"/>
    </source>
</evidence>